<dbReference type="Gene3D" id="3.30.450.40">
    <property type="match status" value="4"/>
</dbReference>
<dbReference type="EMBL" id="JNBR01000007">
    <property type="protein sequence ID" value="OQS01434.1"/>
    <property type="molecule type" value="Genomic_DNA"/>
</dbReference>
<dbReference type="PROSITE" id="PS00518">
    <property type="entry name" value="ZF_RING_1"/>
    <property type="match status" value="1"/>
</dbReference>
<name>A0A1V9ZTW6_ACHHY</name>
<dbReference type="InterPro" id="IPR013083">
    <property type="entry name" value="Znf_RING/FYVE/PHD"/>
</dbReference>
<feature type="compositionally biased region" description="Low complexity" evidence="5">
    <location>
        <begin position="111"/>
        <end position="126"/>
    </location>
</feature>
<feature type="domain" description="FYVE-type" evidence="7">
    <location>
        <begin position="45"/>
        <end position="105"/>
    </location>
</feature>
<dbReference type="PROSITE" id="PS51203">
    <property type="entry name" value="CS"/>
    <property type="match status" value="1"/>
</dbReference>
<evidence type="ECO:0000259" key="6">
    <source>
        <dbReference type="PROSITE" id="PS50089"/>
    </source>
</evidence>
<organism evidence="9 10">
    <name type="scientific">Achlya hypogyna</name>
    <name type="common">Oomycete</name>
    <name type="synonym">Protoachlya hypogyna</name>
    <dbReference type="NCBI Taxonomy" id="1202772"/>
    <lineage>
        <taxon>Eukaryota</taxon>
        <taxon>Sar</taxon>
        <taxon>Stramenopiles</taxon>
        <taxon>Oomycota</taxon>
        <taxon>Saprolegniomycetes</taxon>
        <taxon>Saprolegniales</taxon>
        <taxon>Achlyaceae</taxon>
        <taxon>Achlya</taxon>
    </lineage>
</organism>
<feature type="region of interest" description="Disordered" evidence="5">
    <location>
        <begin position="1805"/>
        <end position="1834"/>
    </location>
</feature>
<dbReference type="InterPro" id="IPR007009">
    <property type="entry name" value="Shq1_C"/>
</dbReference>
<dbReference type="SUPFAM" id="SSF55781">
    <property type="entry name" value="GAF domain-like"/>
    <property type="match status" value="4"/>
</dbReference>
<sequence length="2825" mass="312683">MNKQPSMAQPSLSRGASVEMDAAALNKGNVIVLEALRSQDSWVSDSERKRCHICNKNFSAFRRKHHCRVCGEIVCSPCALKKQLMLPSVGQTEARVCVQCVMGFANPPGESSGVAPSPATVASAAPHGFSGSNSEHSHSRYHGTSGRTHSMTSPQTPIELPPQVTPCDYPLDYDWEHAWPKPPVCQDESERLEDLYGYDILDTPQDDVFDIICDLASKALNCSIAGVSFIDETRQWFKSSVGLIQEEIPRNVSFCAHVVYTKQPILVADTQLDKRFDRNPLVTGRAGIRFYAAAPIICPGTGRVLGTVFVFDVSPRMREPGDVGTLEKLAQVVMKNLEDRKLAAVSMERPSGATDRSSVLTNNSSVAASEVAAPVEPAPDAAPEVPPPAPEAAIVATESAVAAAGTAPPAPKMETMLMDLLSRTTVTQQQLASQQSSMYTTINSQGNQIKSLADAVDDDGGNSGAAWVSKKDRFRCDACAKKFHNLFRRRHHCRLCGNLFCKECIQQQLVRLSTDSQIPVKTCATCAFEGPPAPKASFRSQLSVTTVDSDRFAPGGDDLLLFSPVVADEFSGTEYTFENERPRCYSSDLDFDETEATYTSSSGGASPPAHEVDRLEALHSFRVLHTPPDETFNIWCDLAATSMECPIAVVSFMDSDRQWFKAKLGIAKTSVPRHLSFCANVVATGRPEVVLDTHTDARFGRHPLVTHGVRFYAGAPLVTPTGFVIGTLAVFDVEPRRACHQLGTLEALAQSIMKDMEERRVYDLKYRHRRRRQAASFDDRALRKAAEPVPVPVRLTPDLKPLAGRHVPSLELDTPSQPMTPTEGKMETILLDLLCRTTETQQHLASQQGSMFATLGQHSEQIDKLARAGGMSPFARKSPRTSAKMDVPALAISQIIHPDDWVDHSHRRKCYVCAKVFNKLLRRKHNCRMCGEVICSKCRVAQRLMLARNEQPTVAQVCLVCVQKIPVMQQPPESRHPARRSSGRTAVSDNDPSTTSSFFVFHDDHQSVTSHSNISSTYSTDVLEPEPEPCSYRLDYNWDYPWPKPPPVPPPVEKQTAEMLALLEILDTPREDAFDRIAASARKSVAGPCKAACVSLMDYRRGRQWFKAFSGVGQAEMPLLVSFCAHTVYLLDVTVVLDTARDERFAKNPLVTTESTGFRFYAGAPIIVENVCVGTVFIMDSEPRTTTAEVDTLKLTKLAQLTSQLLLERKMLPAHCSIKGGVRSMSRSSSAPSKDQMTIDREQETVAPPPRKRSLEPPTTPASRPPRTPTAAIATTTEPPPSPSMEAMLMNLLSKTTETQQQIATQQGTLFDKLSEHNSQINKLAEAVARMEAKLSTEDEPPTQTALLSMPATPRFVVRQDDGFVYVDIHVPYVRVSELEYTIDGCSFHFYCKPYLLNLTFPLEVVDDERAKAVYDINKDHGTIYVHLPKAQEGAHFPDLDLLTTLLQQRKWKPQDDGLPDTLPKPPLIEVVGSSTVETDEQMPATTAPPPVATDSSLLSLETKTDPITMSVGPPRYGFNNRFSDFFKCWHGEVAEILALPAPDTTPAHDRTSLQHAAEDRDFDVERYLIDFAGMEEDEYFAEAMGYTPFWAALPETKKAPSLVVVMDSLSLDPPFVFTEPELELLRRLPAREHLLSRDEQAVLFGGLCDLLASYAYDLRTTQGDSTVESAWTIMITSSTLAWLNPTADLAAVAKSTLRRVLSYPLLRQHALALRVLEDVVAILKRGKRVVLRCLLTVLDVLGKSDQHYLLNSLFLEDYCVWIQRQSDVALLDLAERFEAHVAALRADKDSCGWALKHMEAMLTAESSSEDESSSEEESSSDEESKPVRPKVRASRLRPRRYAFVKRDELLKRSDWVPKNRVSTCDRCARSFGILHRKHHCHTCGNVFCGHCTLHQFTAGSKGHALAHVRVCWTCVNISIVQTNFRSCRRKQAAVMVLRDDPSLHPIQTRVFESRDVLTSVLQLEASTVVPRHLVLPKSDRVSLHKQTACRGCHSNFLFMLRKDYCRMCGDAHCPSCLSVLLATASSPKDDMELIKVCQAMITRSARRWSLLKDDLIHPLGHVPRQARSTCSVCLRAFSLFRAKYNCALCGHVICRSCVLRLPVQDHDALVMVCEPCLFHEQNHADSEPVAASFDVPALSEPASDRRHSAPLSVEGSRSARTLHIGDATDSASESTSQSPRPQPTTPRCRPTRVTFIAPSDLVTPVRRTNKSLLCSRCQRAFGYFQRQLPCRTCGQTVCGHCSVNKLALRPDREASYDVVVCKTCVHISMVAGGYAACQSLQPRIVALLHDTAFDPATAVEPDAIVQILRLECLDVVPRQALASTSVWVPTKQRTHCAKCKNRVPFALYKSHCHLCGDAFCVVCLHTVLVLDAAGMQLAPQKAGAMPRDSRSEMLMARSMNEVLSADQIKNNTEWVPDNERSRCNLCTRNFGSFRRKHHCRMCGEVVCNACLLRKWAEVQRGSRIEVKVCMTCILNHAKSAPPKALGHSGAGQNASFRNTRIMSDKSRFSSRDESTPSHLQSPIDSSLGHDVHPYSDRDVYDYPLDFSWGYPWPKPPEIPNEEERLQVLRSFNVLDTPREDTFEIICDLASKAMNCPIAVVSLMDKDRQWFKANVGLAQGDIPRNVSFCAHTIISKETMVVLDAKQDKRFAKNPLVTGAAAIRFYAGSPIVTPSGHVIGTVFVFDTEPRTTVDIATLEKLSNVAMKHLEDRRNSLAADTDSGFRPVPPPQPLQSQQSLEAAALVPAPNLAAQDLVVQNAGPGDGQVVAGPKLETMLMDLLCRTTETQQQLATQQGAMFQTLGQHTAQIDKLADAVKRMEAKLDTI</sequence>
<feature type="domain" description="FYVE-type" evidence="7">
    <location>
        <begin position="470"/>
        <end position="526"/>
    </location>
</feature>
<comment type="caution">
    <text evidence="9">The sequence shown here is derived from an EMBL/GenBank/DDBJ whole genome shotgun (WGS) entry which is preliminary data.</text>
</comment>
<dbReference type="Pfam" id="PF04925">
    <property type="entry name" value="SHQ1"/>
    <property type="match status" value="1"/>
</dbReference>
<dbReference type="PANTHER" id="PTHR43102:SF2">
    <property type="entry name" value="GAF DOMAIN-CONTAINING PROTEIN"/>
    <property type="match status" value="1"/>
</dbReference>
<dbReference type="CDD" id="cd00065">
    <property type="entry name" value="FYVE_like_SF"/>
    <property type="match status" value="3"/>
</dbReference>
<feature type="domain" description="RING-type" evidence="6">
    <location>
        <begin position="2071"/>
        <end position="2117"/>
    </location>
</feature>
<dbReference type="InterPro" id="IPR017907">
    <property type="entry name" value="Znf_RING_CS"/>
</dbReference>
<evidence type="ECO:0000256" key="4">
    <source>
        <dbReference type="PROSITE-ProRule" id="PRU00175"/>
    </source>
</evidence>
<evidence type="ECO:0000256" key="3">
    <source>
        <dbReference type="ARBA" id="ARBA00022833"/>
    </source>
</evidence>
<dbReference type="Pfam" id="PF01363">
    <property type="entry name" value="FYVE"/>
    <property type="match status" value="8"/>
</dbReference>
<dbReference type="Pfam" id="PF21413">
    <property type="entry name" value="SHQ1-like_CS"/>
    <property type="match status" value="1"/>
</dbReference>
<gene>
    <name evidence="9" type="ORF">ACHHYP_00735</name>
</gene>
<feature type="compositionally biased region" description="Basic and acidic residues" evidence="5">
    <location>
        <begin position="2506"/>
        <end position="2516"/>
    </location>
</feature>
<dbReference type="PANTHER" id="PTHR43102">
    <property type="entry name" value="SLR1143 PROTEIN"/>
    <property type="match status" value="1"/>
</dbReference>
<proteinExistence type="predicted"/>
<feature type="compositionally biased region" description="Low complexity" evidence="5">
    <location>
        <begin position="1224"/>
        <end position="1233"/>
    </location>
</feature>
<dbReference type="SUPFAM" id="SSF57903">
    <property type="entry name" value="FYVE/PHD zinc finger"/>
    <property type="match status" value="9"/>
</dbReference>
<evidence type="ECO:0000259" key="7">
    <source>
        <dbReference type="PROSITE" id="PS50178"/>
    </source>
</evidence>
<feature type="region of interest" description="Disordered" evidence="5">
    <location>
        <begin position="970"/>
        <end position="992"/>
    </location>
</feature>
<feature type="region of interest" description="Disordered" evidence="5">
    <location>
        <begin position="368"/>
        <end position="388"/>
    </location>
</feature>
<dbReference type="InterPro" id="IPR017455">
    <property type="entry name" value="Znf_FYVE-rel"/>
</dbReference>
<dbReference type="InterPro" id="IPR000306">
    <property type="entry name" value="Znf_FYVE"/>
</dbReference>
<evidence type="ECO:0000256" key="1">
    <source>
        <dbReference type="ARBA" id="ARBA00022723"/>
    </source>
</evidence>
<protein>
    <recommendedName>
        <fullName evidence="11">FYVE-type domain-containing protein</fullName>
    </recommendedName>
</protein>
<evidence type="ECO:0000313" key="10">
    <source>
        <dbReference type="Proteomes" id="UP000243579"/>
    </source>
</evidence>
<feature type="domain" description="FYVE-type" evidence="7">
    <location>
        <begin position="2418"/>
        <end position="2478"/>
    </location>
</feature>
<feature type="compositionally biased region" description="Polar residues" evidence="5">
    <location>
        <begin position="983"/>
        <end position="992"/>
    </location>
</feature>
<feature type="domain" description="FYVE-type" evidence="7">
    <location>
        <begin position="904"/>
        <end position="966"/>
    </location>
</feature>
<dbReference type="InterPro" id="IPR011011">
    <property type="entry name" value="Znf_FYVE_PHD"/>
</dbReference>
<feature type="region of interest" description="Disordered" evidence="5">
    <location>
        <begin position="1218"/>
        <end position="1285"/>
    </location>
</feature>
<dbReference type="InterPro" id="IPR048696">
    <property type="entry name" value="SHQ1-like_CS"/>
</dbReference>
<dbReference type="SMART" id="SM00065">
    <property type="entry name" value="GAF"/>
    <property type="match status" value="4"/>
</dbReference>
<dbReference type="CDD" id="cd00298">
    <property type="entry name" value="ACD_sHsps_p23-like"/>
    <property type="match status" value="1"/>
</dbReference>
<feature type="region of interest" description="Disordered" evidence="5">
    <location>
        <begin position="109"/>
        <end position="158"/>
    </location>
</feature>
<feature type="region of interest" description="Disordered" evidence="5">
    <location>
        <begin position="2506"/>
        <end position="2530"/>
    </location>
</feature>
<evidence type="ECO:0000256" key="2">
    <source>
        <dbReference type="ARBA" id="ARBA00022771"/>
    </source>
</evidence>
<evidence type="ECO:0000259" key="8">
    <source>
        <dbReference type="PROSITE" id="PS51203"/>
    </source>
</evidence>
<dbReference type="InterPro" id="IPR003018">
    <property type="entry name" value="GAF"/>
</dbReference>
<dbReference type="InterPro" id="IPR029016">
    <property type="entry name" value="GAF-like_dom_sf"/>
</dbReference>
<keyword evidence="2 4" id="KW-0863">Zinc-finger</keyword>
<dbReference type="PROSITE" id="PS50178">
    <property type="entry name" value="ZF_FYVE"/>
    <property type="match status" value="7"/>
</dbReference>
<evidence type="ECO:0000256" key="5">
    <source>
        <dbReference type="SAM" id="MobiDB-lite"/>
    </source>
</evidence>
<keyword evidence="1" id="KW-0479">Metal-binding</keyword>
<dbReference type="OrthoDB" id="73639at2759"/>
<evidence type="ECO:0008006" key="11">
    <source>
        <dbReference type="Google" id="ProtNLM"/>
    </source>
</evidence>
<evidence type="ECO:0000313" key="9">
    <source>
        <dbReference type="EMBL" id="OQS01434.1"/>
    </source>
</evidence>
<feature type="region of interest" description="Disordered" evidence="5">
    <location>
        <begin position="2167"/>
        <end position="2191"/>
    </location>
</feature>
<dbReference type="PROSITE" id="PS50089">
    <property type="entry name" value="ZF_RING_2"/>
    <property type="match status" value="1"/>
</dbReference>
<feature type="domain" description="FYVE-type" evidence="7">
    <location>
        <begin position="2209"/>
        <end position="2265"/>
    </location>
</feature>
<dbReference type="GO" id="GO:0008270">
    <property type="term" value="F:zinc ion binding"/>
    <property type="evidence" value="ECO:0007669"/>
    <property type="project" value="UniProtKB-KW"/>
</dbReference>
<feature type="domain" description="CS" evidence="8">
    <location>
        <begin position="1351"/>
        <end position="1441"/>
    </location>
</feature>
<dbReference type="Gene3D" id="3.30.40.10">
    <property type="entry name" value="Zinc/RING finger domain, C3HC4 (zinc finger)"/>
    <property type="match status" value="9"/>
</dbReference>
<feature type="compositionally biased region" description="Pro residues" evidence="5">
    <location>
        <begin position="1258"/>
        <end position="1268"/>
    </location>
</feature>
<dbReference type="Proteomes" id="UP000243579">
    <property type="component" value="Unassembled WGS sequence"/>
</dbReference>
<feature type="domain" description="FYVE-type" evidence="7">
    <location>
        <begin position="2065"/>
        <end position="2122"/>
    </location>
</feature>
<feature type="region of interest" description="Disordered" evidence="5">
    <location>
        <begin position="2714"/>
        <end position="2735"/>
    </location>
</feature>
<feature type="compositionally biased region" description="Low complexity" evidence="5">
    <location>
        <begin position="368"/>
        <end position="383"/>
    </location>
</feature>
<keyword evidence="10" id="KW-1185">Reference proteome</keyword>
<feature type="compositionally biased region" description="Acidic residues" evidence="5">
    <location>
        <begin position="1808"/>
        <end position="1822"/>
    </location>
</feature>
<dbReference type="InterPro" id="IPR008978">
    <property type="entry name" value="HSP20-like_chaperone"/>
</dbReference>
<feature type="compositionally biased region" description="Low complexity" evidence="5">
    <location>
        <begin position="2173"/>
        <end position="2191"/>
    </location>
</feature>
<accession>A0A1V9ZTW6</accession>
<dbReference type="STRING" id="1202772.A0A1V9ZTW6"/>
<reference evidence="9 10" key="1">
    <citation type="journal article" date="2014" name="Genome Biol. Evol.">
        <title>The secreted proteins of Achlya hypogyna and Thraustotheca clavata identify the ancestral oomycete secretome and reveal gene acquisitions by horizontal gene transfer.</title>
        <authorList>
            <person name="Misner I."/>
            <person name="Blouin N."/>
            <person name="Leonard G."/>
            <person name="Richards T.A."/>
            <person name="Lane C.E."/>
        </authorList>
    </citation>
    <scope>NUCLEOTIDE SEQUENCE [LARGE SCALE GENOMIC DNA]</scope>
    <source>
        <strain evidence="9 10">ATCC 48635</strain>
    </source>
</reference>
<feature type="compositionally biased region" description="Polar residues" evidence="5">
    <location>
        <begin position="145"/>
        <end position="156"/>
    </location>
</feature>
<dbReference type="InterPro" id="IPR001841">
    <property type="entry name" value="Znf_RING"/>
</dbReference>
<dbReference type="InterPro" id="IPR007052">
    <property type="entry name" value="CS_dom"/>
</dbReference>
<dbReference type="SMART" id="SM00064">
    <property type="entry name" value="FYVE"/>
    <property type="match status" value="9"/>
</dbReference>
<keyword evidence="3" id="KW-0862">Zinc</keyword>
<dbReference type="Pfam" id="PF01590">
    <property type="entry name" value="GAF"/>
    <property type="match status" value="4"/>
</dbReference>
<dbReference type="Gene3D" id="2.60.40.790">
    <property type="match status" value="1"/>
</dbReference>
<feature type="domain" description="FYVE-type" evidence="7">
    <location>
        <begin position="1859"/>
        <end position="1915"/>
    </location>
</feature>